<evidence type="ECO:0000256" key="2">
    <source>
        <dbReference type="SAM" id="MobiDB-lite"/>
    </source>
</evidence>
<dbReference type="PANTHER" id="PTHR11102">
    <property type="entry name" value="SEL-1-LIKE PROTEIN"/>
    <property type="match status" value="1"/>
</dbReference>
<dbReference type="OrthoDB" id="40126at2759"/>
<protein>
    <recommendedName>
        <fullName evidence="5">Sel1 repeat family protein</fullName>
    </recommendedName>
</protein>
<accession>K0RIE5</accession>
<dbReference type="InterPro" id="IPR050767">
    <property type="entry name" value="Sel1_AlgK"/>
</dbReference>
<comment type="caution">
    <text evidence="3">The sequence shown here is derived from an EMBL/GenBank/DDBJ whole genome shotgun (WGS) entry which is preliminary data.</text>
</comment>
<gene>
    <name evidence="3" type="ORF">THAOC_27623</name>
</gene>
<dbReference type="SMART" id="SM00671">
    <property type="entry name" value="SEL1"/>
    <property type="match status" value="3"/>
</dbReference>
<reference evidence="3 4" key="1">
    <citation type="journal article" date="2012" name="Genome Biol.">
        <title>Genome and low-iron response of an oceanic diatom adapted to chronic iron limitation.</title>
        <authorList>
            <person name="Lommer M."/>
            <person name="Specht M."/>
            <person name="Roy A.S."/>
            <person name="Kraemer L."/>
            <person name="Andreson R."/>
            <person name="Gutowska M.A."/>
            <person name="Wolf J."/>
            <person name="Bergner S.V."/>
            <person name="Schilhabel M.B."/>
            <person name="Klostermeier U.C."/>
            <person name="Beiko R.G."/>
            <person name="Rosenstiel P."/>
            <person name="Hippler M."/>
            <person name="Laroche J."/>
        </authorList>
    </citation>
    <scope>NUCLEOTIDE SEQUENCE [LARGE SCALE GENOMIC DNA]</scope>
    <source>
        <strain evidence="3 4">CCMP1005</strain>
    </source>
</reference>
<dbReference type="Gene3D" id="1.25.40.10">
    <property type="entry name" value="Tetratricopeptide repeat domain"/>
    <property type="match status" value="1"/>
</dbReference>
<dbReference type="SUPFAM" id="SSF81901">
    <property type="entry name" value="HCP-like"/>
    <property type="match status" value="1"/>
</dbReference>
<dbReference type="EMBL" id="AGNL01038697">
    <property type="protein sequence ID" value="EJK53010.1"/>
    <property type="molecule type" value="Genomic_DNA"/>
</dbReference>
<evidence type="ECO:0000313" key="4">
    <source>
        <dbReference type="Proteomes" id="UP000266841"/>
    </source>
</evidence>
<dbReference type="PANTHER" id="PTHR11102:SF160">
    <property type="entry name" value="ERAD-ASSOCIATED E3 UBIQUITIN-PROTEIN LIGASE COMPONENT HRD3"/>
    <property type="match status" value="1"/>
</dbReference>
<feature type="region of interest" description="Disordered" evidence="2">
    <location>
        <begin position="1"/>
        <end position="21"/>
    </location>
</feature>
<evidence type="ECO:0000313" key="3">
    <source>
        <dbReference type="EMBL" id="EJK53010.1"/>
    </source>
</evidence>
<keyword evidence="4" id="KW-1185">Reference proteome</keyword>
<dbReference type="InterPro" id="IPR011990">
    <property type="entry name" value="TPR-like_helical_dom_sf"/>
</dbReference>
<dbReference type="Pfam" id="PF08238">
    <property type="entry name" value="Sel1"/>
    <property type="match status" value="2"/>
</dbReference>
<evidence type="ECO:0008006" key="5">
    <source>
        <dbReference type="Google" id="ProtNLM"/>
    </source>
</evidence>
<dbReference type="AlphaFoldDB" id="K0RIE5"/>
<name>K0RIE5_THAOC</name>
<dbReference type="InterPro" id="IPR006597">
    <property type="entry name" value="Sel1-like"/>
</dbReference>
<evidence type="ECO:0000256" key="1">
    <source>
        <dbReference type="ARBA" id="ARBA00038101"/>
    </source>
</evidence>
<sequence length="220" mass="23571">MRGVRRLGEPAGADEEGPHEVGGGLLPDLSIAFAARFEAVSVLGVLHEGSVLVKKRVAAGDPQAIFFLGNLHDHGRFGLEKDVTRAIELYERAAELGVKGAHYNLGLLYHEGTDVETDTAKAIRHYEAAAMSGDVDARYNLGSIEGIAGNHVIALQHMMIAVKLGNEDSLNTVKRMFMAGLATKDDYAGALRGYQNAIKEMSSPDRAEAKALGFGVIQLM</sequence>
<proteinExistence type="inferred from homology"/>
<organism evidence="3 4">
    <name type="scientific">Thalassiosira oceanica</name>
    <name type="common">Marine diatom</name>
    <dbReference type="NCBI Taxonomy" id="159749"/>
    <lineage>
        <taxon>Eukaryota</taxon>
        <taxon>Sar</taxon>
        <taxon>Stramenopiles</taxon>
        <taxon>Ochrophyta</taxon>
        <taxon>Bacillariophyta</taxon>
        <taxon>Coscinodiscophyceae</taxon>
        <taxon>Thalassiosirophycidae</taxon>
        <taxon>Thalassiosirales</taxon>
        <taxon>Thalassiosiraceae</taxon>
        <taxon>Thalassiosira</taxon>
    </lineage>
</organism>
<comment type="similarity">
    <text evidence="1">Belongs to the sel-1 family.</text>
</comment>
<dbReference type="Proteomes" id="UP000266841">
    <property type="component" value="Unassembled WGS sequence"/>
</dbReference>